<evidence type="ECO:0000259" key="2">
    <source>
        <dbReference type="PROSITE" id="PS51462"/>
    </source>
</evidence>
<feature type="domain" description="Nudix hydrolase" evidence="2">
    <location>
        <begin position="2"/>
        <end position="80"/>
    </location>
</feature>
<protein>
    <recommendedName>
        <fullName evidence="2">Nudix hydrolase domain-containing protein</fullName>
    </recommendedName>
</protein>
<dbReference type="SUPFAM" id="SSF55811">
    <property type="entry name" value="Nudix"/>
    <property type="match status" value="1"/>
</dbReference>
<dbReference type="PROSITE" id="PS51462">
    <property type="entry name" value="NUDIX"/>
    <property type="match status" value="1"/>
</dbReference>
<dbReference type="AlphaFoldDB" id="A0A1B1Z3A3"/>
<dbReference type="InterPro" id="IPR015797">
    <property type="entry name" value="NUDIX_hydrolase-like_dom_sf"/>
</dbReference>
<reference evidence="3 4" key="1">
    <citation type="submission" date="2016-08" db="EMBL/GenBank/DDBJ databases">
        <title>Complete genome sequence of Fictibacillus arsenicus G25-54, a strain with toxicity to nematodes and a potential arsenic-resistance activity.</title>
        <authorList>
            <person name="Zheng Z."/>
        </authorList>
    </citation>
    <scope>NUCLEOTIDE SEQUENCE [LARGE SCALE GENOMIC DNA]</scope>
    <source>
        <strain evidence="3 4">G25-54</strain>
    </source>
</reference>
<dbReference type="Proteomes" id="UP000077412">
    <property type="component" value="Chromosome"/>
</dbReference>
<organism evidence="3 4">
    <name type="scientific">Fictibacillus arsenicus</name>
    <dbReference type="NCBI Taxonomy" id="255247"/>
    <lineage>
        <taxon>Bacteria</taxon>
        <taxon>Bacillati</taxon>
        <taxon>Bacillota</taxon>
        <taxon>Bacilli</taxon>
        <taxon>Bacillales</taxon>
        <taxon>Fictibacillaceae</taxon>
        <taxon>Fictibacillus</taxon>
    </lineage>
</organism>
<accession>A0A1B1Z3A3</accession>
<dbReference type="InterPro" id="IPR020084">
    <property type="entry name" value="NUDIX_hydrolase_CS"/>
</dbReference>
<dbReference type="KEGG" id="far:ABE41_008030"/>
<dbReference type="InterPro" id="IPR000086">
    <property type="entry name" value="NUDIX_hydrolase_dom"/>
</dbReference>
<dbReference type="OrthoDB" id="369191at2"/>
<dbReference type="Pfam" id="PF00293">
    <property type="entry name" value="NUDIX"/>
    <property type="match status" value="1"/>
</dbReference>
<name>A0A1B1Z3A3_9BACL</name>
<dbReference type="GO" id="GO:0016787">
    <property type="term" value="F:hydrolase activity"/>
    <property type="evidence" value="ECO:0007669"/>
    <property type="project" value="UniProtKB-KW"/>
</dbReference>
<sequence length="80" mass="9046">MHKHKGIYCICTNDIGHLLTVEKSGGPYKNRLDLPGGTPESGETEIETVEREVLEETGYKVLTAVRAGERSYELPWNYKH</sequence>
<keyword evidence="4" id="KW-1185">Reference proteome</keyword>
<proteinExistence type="predicted"/>
<evidence type="ECO:0000256" key="1">
    <source>
        <dbReference type="ARBA" id="ARBA00022801"/>
    </source>
</evidence>
<dbReference type="STRING" id="255247.ABE41_008030"/>
<evidence type="ECO:0000313" key="3">
    <source>
        <dbReference type="EMBL" id="ANX11953.1"/>
    </source>
</evidence>
<dbReference type="PROSITE" id="PS00893">
    <property type="entry name" value="NUDIX_BOX"/>
    <property type="match status" value="1"/>
</dbReference>
<keyword evidence="1" id="KW-0378">Hydrolase</keyword>
<evidence type="ECO:0000313" key="4">
    <source>
        <dbReference type="Proteomes" id="UP000077412"/>
    </source>
</evidence>
<gene>
    <name evidence="3" type="ORF">ABE41_008030</name>
</gene>
<dbReference type="Gene3D" id="3.90.79.10">
    <property type="entry name" value="Nucleoside Triphosphate Pyrophosphohydrolase"/>
    <property type="match status" value="1"/>
</dbReference>
<dbReference type="EMBL" id="CP016761">
    <property type="protein sequence ID" value="ANX11953.1"/>
    <property type="molecule type" value="Genomic_DNA"/>
</dbReference>
<dbReference type="RefSeq" id="WP_066288566.1">
    <property type="nucleotide sequence ID" value="NZ_CP016761.1"/>
</dbReference>